<dbReference type="EC" id="3.5.3.6" evidence="2"/>
<dbReference type="GO" id="GO:0016990">
    <property type="term" value="F:arginine deiminase activity"/>
    <property type="evidence" value="ECO:0007669"/>
    <property type="project" value="UniProtKB-EC"/>
</dbReference>
<organism evidence="2 3">
    <name type="scientific">Methanolacinia petrolearia (strain DSM 11571 / OCM 486 / SEBR 4847)</name>
    <name type="common">Methanoplanus petrolearius</name>
    <dbReference type="NCBI Taxonomy" id="679926"/>
    <lineage>
        <taxon>Archaea</taxon>
        <taxon>Methanobacteriati</taxon>
        <taxon>Methanobacteriota</taxon>
        <taxon>Stenosarchaea group</taxon>
        <taxon>Methanomicrobia</taxon>
        <taxon>Methanomicrobiales</taxon>
        <taxon>Methanomicrobiaceae</taxon>
        <taxon>Methanolacinia</taxon>
    </lineage>
</organism>
<name>E1REL5_METP4</name>
<sequence length="417" mass="45886">MKPGVYSEVGRLRTVIVHRPDMALRRLTPSNHDEYLFDELLWVDRGIEEHDAFTKILEENGVEVLRLDRLLEETLRSGDAREYILGGVFPGDAPGVSIAGRLKDALMEEEPEILAGYLTGGLAVDEMEIPGMSGIKSRSLVAAAAGPDSYILPPLPNTLFSRDPSSWIFGGVTINPMYWHVRRREALNVSAIYRYHPEFSKSSFECWHPKGDLAGVPPPGYGRNTLEGGDIMPLKKGCVLAGISERTGSGMIENLASTLFAGDEAERIVACDIGRDRSHMHLDTVFTMINEDTATAYPGVLEKSRTWSLFPGDVEGTFRIREEAGLVPAIEDALGIDALNIIPTGGDRYEAEREQWDDGNNVLAVRPGVVVAYRRNARTNKSMEKEGIDVIEIEGCELSRGRGGTHCMTCPVTRDGI</sequence>
<dbReference type="PANTHER" id="PTHR47271">
    <property type="entry name" value="ARGININE DEIMINASE"/>
    <property type="match status" value="1"/>
</dbReference>
<accession>E1REL5</accession>
<keyword evidence="1 2" id="KW-0378">Hydrolase</keyword>
<protein>
    <submittedName>
        <fullName evidence="2">Arginine deiminase</fullName>
        <ecNumber evidence="2">3.5.3.6</ecNumber>
    </submittedName>
</protein>
<dbReference type="Gene3D" id="3.75.10.10">
    <property type="entry name" value="L-arginine/glycine Amidinotransferase, Chain A"/>
    <property type="match status" value="1"/>
</dbReference>
<dbReference type="GO" id="GO:0019546">
    <property type="term" value="P:L-arginine deiminase pathway"/>
    <property type="evidence" value="ECO:0007669"/>
    <property type="project" value="TreeGrafter"/>
</dbReference>
<dbReference type="AlphaFoldDB" id="E1REL5"/>
<reference evidence="2 3" key="1">
    <citation type="journal article" date="2010" name="Stand. Genomic Sci.">
        <title>Complete genome sequence of Methanoplanus petrolearius type strain (SEBR 4847).</title>
        <authorList>
            <person name="Brambilla E."/>
            <person name="Djao O.D."/>
            <person name="Daligault H."/>
            <person name="Lapidus A."/>
            <person name="Lucas S."/>
            <person name="Hammon N."/>
            <person name="Nolan M."/>
            <person name="Tice H."/>
            <person name="Cheng J.F."/>
            <person name="Han C."/>
            <person name="Tapia R."/>
            <person name="Goodwin L."/>
            <person name="Pitluck S."/>
            <person name="Liolios K."/>
            <person name="Ivanova N."/>
            <person name="Mavromatis K."/>
            <person name="Mikhailova N."/>
            <person name="Pati A."/>
            <person name="Chen A."/>
            <person name="Palaniappan K."/>
            <person name="Land M."/>
            <person name="Hauser L."/>
            <person name="Chang Y.J."/>
            <person name="Jeffries C.D."/>
            <person name="Rohde M."/>
            <person name="Spring S."/>
            <person name="Sikorski J."/>
            <person name="Goker M."/>
            <person name="Woyke T."/>
            <person name="Bristow J."/>
            <person name="Eisen J.A."/>
            <person name="Markowitz V."/>
            <person name="Hugenholtz P."/>
            <person name="Kyrpides N.C."/>
            <person name="Klenk H.P."/>
        </authorList>
    </citation>
    <scope>NUCLEOTIDE SEQUENCE [LARGE SCALE GENOMIC DNA]</scope>
    <source>
        <strain evidence="3">DSM 11571 / OCM 486 / SEBR 4847</strain>
    </source>
</reference>
<dbReference type="PRINTS" id="PR01466">
    <property type="entry name" value="ARGDEIMINASE"/>
</dbReference>
<dbReference type="Proteomes" id="UP000006565">
    <property type="component" value="Chromosome"/>
</dbReference>
<dbReference type="KEGG" id="mpi:Mpet_0184"/>
<evidence type="ECO:0000256" key="1">
    <source>
        <dbReference type="ARBA" id="ARBA00022801"/>
    </source>
</evidence>
<keyword evidence="3" id="KW-1185">Reference proteome</keyword>
<dbReference type="PANTHER" id="PTHR47271:SF2">
    <property type="entry name" value="ARGININE DEIMINASE"/>
    <property type="match status" value="1"/>
</dbReference>
<proteinExistence type="inferred from homology"/>
<dbReference type="SUPFAM" id="SSF55909">
    <property type="entry name" value="Pentein"/>
    <property type="match status" value="1"/>
</dbReference>
<evidence type="ECO:0000313" key="3">
    <source>
        <dbReference type="Proteomes" id="UP000006565"/>
    </source>
</evidence>
<dbReference type="PIRSF" id="PIRSF006356">
    <property type="entry name" value="Arg_deiminase"/>
    <property type="match status" value="1"/>
</dbReference>
<dbReference type="eggNOG" id="arCOG03108">
    <property type="taxonomic scope" value="Archaea"/>
</dbReference>
<gene>
    <name evidence="2" type="ordered locus">Mpet_0184</name>
</gene>
<evidence type="ECO:0000313" key="2">
    <source>
        <dbReference type="EMBL" id="ADN34962.1"/>
    </source>
</evidence>
<dbReference type="Gene3D" id="1.10.3930.10">
    <property type="entry name" value="Arginine deiminase"/>
    <property type="match status" value="1"/>
</dbReference>
<dbReference type="HOGENOM" id="CLU_052662_0_0_2"/>
<dbReference type="HAMAP" id="MF_00242">
    <property type="entry name" value="Arg_deiminase"/>
    <property type="match status" value="1"/>
</dbReference>
<dbReference type="Pfam" id="PF02274">
    <property type="entry name" value="ADI"/>
    <property type="match status" value="1"/>
</dbReference>
<dbReference type="STRING" id="679926.Mpet_0184"/>
<dbReference type="InterPro" id="IPR003876">
    <property type="entry name" value="Arg_deiminase"/>
</dbReference>
<dbReference type="NCBIfam" id="NF002381">
    <property type="entry name" value="PRK01388.1"/>
    <property type="match status" value="1"/>
</dbReference>
<dbReference type="GeneID" id="9742626"/>
<dbReference type="RefSeq" id="WP_013328141.1">
    <property type="nucleotide sequence ID" value="NC_014507.1"/>
</dbReference>
<dbReference type="EMBL" id="CP002117">
    <property type="protein sequence ID" value="ADN34962.1"/>
    <property type="molecule type" value="Genomic_DNA"/>
</dbReference>
<dbReference type="OrthoDB" id="371705at2157"/>